<evidence type="ECO:0000313" key="3">
    <source>
        <dbReference type="Proteomes" id="UP000008312"/>
    </source>
</evidence>
<dbReference type="InParanoid" id="D8M662"/>
<sequence length="66" mass="7015">MKVVSKPAGKREVDVFAELGMGAEVKKTTRISAAAAKKTETKPLEMSDDSGSSDAWGKDDDLDLSN</sequence>
<reference evidence="2" key="1">
    <citation type="submission" date="2010-02" db="EMBL/GenBank/DDBJ databases">
        <title>Sequencing and annotation of the Blastocystis hominis genome.</title>
        <authorList>
            <person name="Wincker P."/>
        </authorList>
    </citation>
    <scope>NUCLEOTIDE SEQUENCE</scope>
    <source>
        <strain evidence="2">Singapore isolate B</strain>
    </source>
</reference>
<proteinExistence type="predicted"/>
<dbReference type="RefSeq" id="XP_012897819.1">
    <property type="nucleotide sequence ID" value="XM_013042365.1"/>
</dbReference>
<dbReference type="Proteomes" id="UP000008312">
    <property type="component" value="Unassembled WGS sequence"/>
</dbReference>
<gene>
    <name evidence="2" type="ORF">GSBLH_T00003593001</name>
</gene>
<dbReference type="EMBL" id="FN668661">
    <property type="protein sequence ID" value="CBK23771.2"/>
    <property type="molecule type" value="Genomic_DNA"/>
</dbReference>
<evidence type="ECO:0000256" key="1">
    <source>
        <dbReference type="SAM" id="MobiDB-lite"/>
    </source>
</evidence>
<keyword evidence="3" id="KW-1185">Reference proteome</keyword>
<organism evidence="2">
    <name type="scientific">Blastocystis hominis</name>
    <dbReference type="NCBI Taxonomy" id="12968"/>
    <lineage>
        <taxon>Eukaryota</taxon>
        <taxon>Sar</taxon>
        <taxon>Stramenopiles</taxon>
        <taxon>Bigyra</taxon>
        <taxon>Opalozoa</taxon>
        <taxon>Opalinata</taxon>
        <taxon>Blastocystidae</taxon>
        <taxon>Blastocystis</taxon>
    </lineage>
</organism>
<dbReference type="AlphaFoldDB" id="D8M662"/>
<feature type="region of interest" description="Disordered" evidence="1">
    <location>
        <begin position="35"/>
        <end position="66"/>
    </location>
</feature>
<dbReference type="OrthoDB" id="10680781at2759"/>
<name>D8M662_BLAHO</name>
<protein>
    <submittedName>
        <fullName evidence="2">Uncharacterized protein</fullName>
    </submittedName>
</protein>
<accession>D8M662</accession>
<dbReference type="GeneID" id="24920682"/>
<evidence type="ECO:0000313" key="2">
    <source>
        <dbReference type="EMBL" id="CBK23771.2"/>
    </source>
</evidence>